<dbReference type="Proteomes" id="UP000036851">
    <property type="component" value="Unassembled WGS sequence"/>
</dbReference>
<accession>A0A0L7SWF3</accession>
<evidence type="ECO:0000259" key="3">
    <source>
        <dbReference type="PROSITE" id="PS51186"/>
    </source>
</evidence>
<dbReference type="AlphaFoldDB" id="A0A0L7SWF3"/>
<dbReference type="PANTHER" id="PTHR43877:SF1">
    <property type="entry name" value="ACETYLTRANSFERASE"/>
    <property type="match status" value="1"/>
</dbReference>
<organism evidence="4 7">
    <name type="scientific">Winslowiella iniecta</name>
    <dbReference type="NCBI Taxonomy" id="1560201"/>
    <lineage>
        <taxon>Bacteria</taxon>
        <taxon>Pseudomonadati</taxon>
        <taxon>Pseudomonadota</taxon>
        <taxon>Gammaproteobacteria</taxon>
        <taxon>Enterobacterales</taxon>
        <taxon>Erwiniaceae</taxon>
        <taxon>Winslowiella</taxon>
    </lineage>
</organism>
<dbReference type="PANTHER" id="PTHR43877">
    <property type="entry name" value="AMINOALKYLPHOSPHONATE N-ACETYLTRANSFERASE-RELATED-RELATED"/>
    <property type="match status" value="1"/>
</dbReference>
<evidence type="ECO:0000256" key="1">
    <source>
        <dbReference type="ARBA" id="ARBA00022679"/>
    </source>
</evidence>
<dbReference type="EMBL" id="JRXF01000063">
    <property type="protein sequence ID" value="KOC87614.1"/>
    <property type="molecule type" value="Genomic_DNA"/>
</dbReference>
<dbReference type="Proteomes" id="UP000037088">
    <property type="component" value="Unassembled WGS sequence"/>
</dbReference>
<dbReference type="STRING" id="1560201.NG42_20375"/>
<dbReference type="PATRIC" id="fig|1560201.3.peg.4325"/>
<name>A0A0L7SWF3_9GAMM</name>
<protein>
    <submittedName>
        <fullName evidence="4">Acetyltransferase</fullName>
    </submittedName>
</protein>
<keyword evidence="2" id="KW-0012">Acyltransferase</keyword>
<dbReference type="RefSeq" id="WP_052902647.1">
    <property type="nucleotide sequence ID" value="NZ_JRXE01000039.1"/>
</dbReference>
<keyword evidence="7" id="KW-1185">Reference proteome</keyword>
<dbReference type="PROSITE" id="PS51186">
    <property type="entry name" value="GNAT"/>
    <property type="match status" value="1"/>
</dbReference>
<evidence type="ECO:0000313" key="6">
    <source>
        <dbReference type="Proteomes" id="UP000036851"/>
    </source>
</evidence>
<dbReference type="InterPro" id="IPR016181">
    <property type="entry name" value="Acyl_CoA_acyltransferase"/>
</dbReference>
<dbReference type="EMBL" id="JRXE01000039">
    <property type="protein sequence ID" value="KOC87484.1"/>
    <property type="molecule type" value="Genomic_DNA"/>
</dbReference>
<dbReference type="GO" id="GO:0016747">
    <property type="term" value="F:acyltransferase activity, transferring groups other than amino-acyl groups"/>
    <property type="evidence" value="ECO:0007669"/>
    <property type="project" value="InterPro"/>
</dbReference>
<dbReference type="OrthoDB" id="3389160at2"/>
<evidence type="ECO:0000256" key="2">
    <source>
        <dbReference type="ARBA" id="ARBA00023315"/>
    </source>
</evidence>
<gene>
    <name evidence="4" type="ORF">NG42_20375</name>
    <name evidence="5" type="ORF">NG43_21315</name>
</gene>
<dbReference type="Gene3D" id="3.40.630.30">
    <property type="match status" value="1"/>
</dbReference>
<dbReference type="CDD" id="cd04301">
    <property type="entry name" value="NAT_SF"/>
    <property type="match status" value="1"/>
</dbReference>
<reference evidence="6 7" key="1">
    <citation type="journal article" date="2015" name="Int. J. Syst. Evol. Microbiol.">
        <title>Erwinia iniecta sp. nov., isolated from Russian wheat aphids (Diuraphis noxia).</title>
        <authorList>
            <person name="Campillo T."/>
            <person name="Luna E."/>
            <person name="Portier P."/>
            <person name="Fischer-Le Saux M."/>
            <person name="Lapitan N."/>
            <person name="Tisserat N.A."/>
            <person name="Leach J.E."/>
        </authorList>
    </citation>
    <scope>NUCLEOTIDE SEQUENCE [LARGE SCALE GENOMIC DNA]</scope>
    <source>
        <strain evidence="4 7">B120</strain>
        <strain evidence="5 6">B149</strain>
    </source>
</reference>
<dbReference type="InterPro" id="IPR050832">
    <property type="entry name" value="Bact_Acetyltransf"/>
</dbReference>
<evidence type="ECO:0000313" key="5">
    <source>
        <dbReference type="EMBL" id="KOC87614.1"/>
    </source>
</evidence>
<evidence type="ECO:0000313" key="7">
    <source>
        <dbReference type="Proteomes" id="UP000037088"/>
    </source>
</evidence>
<comment type="caution">
    <text evidence="4">The sequence shown here is derived from an EMBL/GenBank/DDBJ whole genome shotgun (WGS) entry which is preliminary data.</text>
</comment>
<dbReference type="InterPro" id="IPR000182">
    <property type="entry name" value="GNAT_dom"/>
</dbReference>
<keyword evidence="1 4" id="KW-0808">Transferase</keyword>
<dbReference type="SUPFAM" id="SSF55729">
    <property type="entry name" value="Acyl-CoA N-acyltransferases (Nat)"/>
    <property type="match status" value="1"/>
</dbReference>
<sequence>MKIILLNAATLPLYRSELATLLMDAVASNASVGYQQRLTREAAESYFHSLRSEIAKRERLLWIARDPQGLRGSVQLEICQKPDGQNRAEIHKLLVHSRVRRQGTAKMLIAALERSAHEQQRGLLCLNTRAGSASEAFWRAQGYHCLGEIPDYASSPDGYFHASVIYYKRLFAVNPLIRSIAS</sequence>
<feature type="domain" description="N-acetyltransferase" evidence="3">
    <location>
        <begin position="12"/>
        <end position="172"/>
    </location>
</feature>
<dbReference type="Pfam" id="PF13673">
    <property type="entry name" value="Acetyltransf_10"/>
    <property type="match status" value="1"/>
</dbReference>
<evidence type="ECO:0000313" key="4">
    <source>
        <dbReference type="EMBL" id="KOC87484.1"/>
    </source>
</evidence>
<proteinExistence type="predicted"/>